<evidence type="ECO:0000256" key="2">
    <source>
        <dbReference type="ARBA" id="ARBA00022771"/>
    </source>
</evidence>
<dbReference type="PANTHER" id="PTHR33680">
    <property type="entry name" value="OS07G0190500 PROTEIN"/>
    <property type="match status" value="1"/>
</dbReference>
<protein>
    <recommendedName>
        <fullName evidence="7">GRF-type domain-containing protein</fullName>
    </recommendedName>
</protein>
<keyword evidence="2 4" id="KW-0863">Zinc-finger</keyword>
<evidence type="ECO:0000256" key="3">
    <source>
        <dbReference type="ARBA" id="ARBA00022833"/>
    </source>
</evidence>
<feature type="region of interest" description="Disordered" evidence="6">
    <location>
        <begin position="1"/>
        <end position="31"/>
    </location>
</feature>
<evidence type="ECO:0000313" key="9">
    <source>
        <dbReference type="Proteomes" id="UP000279259"/>
    </source>
</evidence>
<evidence type="ECO:0000256" key="5">
    <source>
        <dbReference type="SAM" id="Coils"/>
    </source>
</evidence>
<dbReference type="AlphaFoldDB" id="A0A427Y7Y9"/>
<dbReference type="Proteomes" id="UP000279259">
    <property type="component" value="Unassembled WGS sequence"/>
</dbReference>
<evidence type="ECO:0000256" key="1">
    <source>
        <dbReference type="ARBA" id="ARBA00022723"/>
    </source>
</evidence>
<proteinExistence type="predicted"/>
<dbReference type="Pfam" id="PF06839">
    <property type="entry name" value="Zn_ribbon_GRF"/>
    <property type="match status" value="1"/>
</dbReference>
<organism evidence="8 9">
    <name type="scientific">Saitozyma podzolica</name>
    <dbReference type="NCBI Taxonomy" id="1890683"/>
    <lineage>
        <taxon>Eukaryota</taxon>
        <taxon>Fungi</taxon>
        <taxon>Dikarya</taxon>
        <taxon>Basidiomycota</taxon>
        <taxon>Agaricomycotina</taxon>
        <taxon>Tremellomycetes</taxon>
        <taxon>Tremellales</taxon>
        <taxon>Trimorphomycetaceae</taxon>
        <taxon>Saitozyma</taxon>
    </lineage>
</organism>
<accession>A0A427Y7Y9</accession>
<dbReference type="GO" id="GO:0008270">
    <property type="term" value="F:zinc ion binding"/>
    <property type="evidence" value="ECO:0007669"/>
    <property type="project" value="UniProtKB-KW"/>
</dbReference>
<evidence type="ECO:0000313" key="8">
    <source>
        <dbReference type="EMBL" id="RSH87201.1"/>
    </source>
</evidence>
<dbReference type="EMBL" id="RSCD01000017">
    <property type="protein sequence ID" value="RSH87201.1"/>
    <property type="molecule type" value="Genomic_DNA"/>
</dbReference>
<keyword evidence="3" id="KW-0862">Zinc</keyword>
<comment type="caution">
    <text evidence="8">The sequence shown here is derived from an EMBL/GenBank/DDBJ whole genome shotgun (WGS) entry which is preliminary data.</text>
</comment>
<gene>
    <name evidence="8" type="ORF">EHS25_003110</name>
</gene>
<dbReference type="PANTHER" id="PTHR33680:SF1">
    <property type="entry name" value="OS05G0489500 PROTEIN"/>
    <property type="match status" value="1"/>
</dbReference>
<dbReference type="PROSITE" id="PS51999">
    <property type="entry name" value="ZF_GRF"/>
    <property type="match status" value="1"/>
</dbReference>
<evidence type="ECO:0000256" key="4">
    <source>
        <dbReference type="PROSITE-ProRule" id="PRU01343"/>
    </source>
</evidence>
<feature type="compositionally biased region" description="Low complexity" evidence="6">
    <location>
        <begin position="1"/>
        <end position="19"/>
    </location>
</feature>
<keyword evidence="1" id="KW-0479">Metal-binding</keyword>
<dbReference type="STRING" id="1890683.A0A427Y7Y9"/>
<feature type="region of interest" description="Disordered" evidence="6">
    <location>
        <begin position="87"/>
        <end position="149"/>
    </location>
</feature>
<feature type="compositionally biased region" description="Low complexity" evidence="6">
    <location>
        <begin position="165"/>
        <end position="180"/>
    </location>
</feature>
<feature type="compositionally biased region" description="Basic and acidic residues" evidence="6">
    <location>
        <begin position="202"/>
        <end position="211"/>
    </location>
</feature>
<feature type="domain" description="GRF-type" evidence="7">
    <location>
        <begin position="38"/>
        <end position="83"/>
    </location>
</feature>
<dbReference type="InterPro" id="IPR010666">
    <property type="entry name" value="Znf_GRF"/>
</dbReference>
<sequence>MSYTRARPAASTSTSATTPQRVQIKPTTPMNAAGDVTCSGHGKKAAFFTAGQNTKNPGRGFYTCPLGRDDPSRCKFFKWADELETERGVTATPSRGGLSRPAGQVLGQSPASRFGRPGQPNPSALAIPTPRTAPRPSPPRQSEDIDEIDWDHVDTDEIERDAIASTPSSSQQTQTQPEPLSTRREQHAGSFNARLLEAAEDGPSKRKREDDQGVTPKRVALDSANPFVSSPSHLSPPHHALTPTLNSLHDVSEQLLRQERLIAAGEKMKEGFRKTIRDLQDRNKELEQKVRELEQQLAT</sequence>
<name>A0A427Y7Y9_9TREE</name>
<dbReference type="OrthoDB" id="5418639at2759"/>
<keyword evidence="9" id="KW-1185">Reference proteome</keyword>
<reference evidence="8 9" key="1">
    <citation type="submission" date="2018-11" db="EMBL/GenBank/DDBJ databases">
        <title>Genome sequence of Saitozyma podzolica DSM 27192.</title>
        <authorList>
            <person name="Aliyu H."/>
            <person name="Gorte O."/>
            <person name="Ochsenreither K."/>
        </authorList>
    </citation>
    <scope>NUCLEOTIDE SEQUENCE [LARGE SCALE GENOMIC DNA]</scope>
    <source>
        <strain evidence="8 9">DSM 27192</strain>
    </source>
</reference>
<feature type="coiled-coil region" evidence="5">
    <location>
        <begin position="269"/>
        <end position="299"/>
    </location>
</feature>
<evidence type="ECO:0000256" key="6">
    <source>
        <dbReference type="SAM" id="MobiDB-lite"/>
    </source>
</evidence>
<feature type="region of interest" description="Disordered" evidence="6">
    <location>
        <begin position="162"/>
        <end position="216"/>
    </location>
</feature>
<evidence type="ECO:0000259" key="7">
    <source>
        <dbReference type="PROSITE" id="PS51999"/>
    </source>
</evidence>
<keyword evidence="5" id="KW-0175">Coiled coil</keyword>